<dbReference type="EMBL" id="JUIW01000003">
    <property type="protein sequence ID" value="RYJ44286.1"/>
    <property type="molecule type" value="Genomic_DNA"/>
</dbReference>
<dbReference type="InterPro" id="IPR036942">
    <property type="entry name" value="Beta-barrel_TonB_sf"/>
</dbReference>
<evidence type="ECO:0000256" key="6">
    <source>
        <dbReference type="ARBA" id="ARBA00023136"/>
    </source>
</evidence>
<evidence type="ECO:0000313" key="13">
    <source>
        <dbReference type="Proteomes" id="UP000289775"/>
    </source>
</evidence>
<dbReference type="NCBIfam" id="TIGR04057">
    <property type="entry name" value="SusC_RagA_signa"/>
    <property type="match status" value="1"/>
</dbReference>
<dbReference type="Pfam" id="PF13715">
    <property type="entry name" value="CarbopepD_reg_2"/>
    <property type="match status" value="1"/>
</dbReference>
<dbReference type="OrthoDB" id="9768177at2"/>
<keyword evidence="5 9" id="KW-0798">TonB box</keyword>
<dbReference type="Pfam" id="PF07715">
    <property type="entry name" value="Plug"/>
    <property type="match status" value="1"/>
</dbReference>
<evidence type="ECO:0000313" key="12">
    <source>
        <dbReference type="EMBL" id="RYJ44286.1"/>
    </source>
</evidence>
<evidence type="ECO:0000256" key="5">
    <source>
        <dbReference type="ARBA" id="ARBA00023077"/>
    </source>
</evidence>
<evidence type="ECO:0000256" key="1">
    <source>
        <dbReference type="ARBA" id="ARBA00004571"/>
    </source>
</evidence>
<organism evidence="12 13">
    <name type="scientific">Flavobacterium beibuense</name>
    <dbReference type="NCBI Taxonomy" id="657326"/>
    <lineage>
        <taxon>Bacteria</taxon>
        <taxon>Pseudomonadati</taxon>
        <taxon>Bacteroidota</taxon>
        <taxon>Flavobacteriia</taxon>
        <taxon>Flavobacteriales</taxon>
        <taxon>Flavobacteriaceae</taxon>
        <taxon>Flavobacterium</taxon>
    </lineage>
</organism>
<keyword evidence="12" id="KW-0675">Receptor</keyword>
<dbReference type="Gene3D" id="2.170.130.10">
    <property type="entry name" value="TonB-dependent receptor, plug domain"/>
    <property type="match status" value="1"/>
</dbReference>
<dbReference type="Gene3D" id="2.60.40.1120">
    <property type="entry name" value="Carboxypeptidase-like, regulatory domain"/>
    <property type="match status" value="1"/>
</dbReference>
<keyword evidence="4 8" id="KW-0812">Transmembrane</keyword>
<evidence type="ECO:0000256" key="4">
    <source>
        <dbReference type="ARBA" id="ARBA00022692"/>
    </source>
</evidence>
<sequence>MKIISIDKGFYAIILGLFLWCPARANTVLASTGTYFFQQQVHGTVTDASGPLPGVIIAVKGKNIAVNSDTNGNYTIAASAGDTLIFSFIGFKRVEKTVSSGAINVVMEPESSGLEEVVINTGYYTVKDKQRTGSISRITSKDIGDQPVTNVLATMQGRMAGVDIIQDGGSPGGSFQIKIRGINSLRRDGNQPLYVIDGVPYSSETIGSPDTSTSTASFTSPLNSINPSDIESIEVLKDADATSIYGSRGANGVVLITTKKGKIGKTSVNVLASTAIGKVTKMIDLMQTPEYLEMRRQAFANDGIDTYPDFAYDINGTWDQNRNTDWQKELIGGTAHITSAQLSLSGGSENTQYLLSGTYRSETTVTPGDFRYDKGAAHFNMNHRSQDNKFRLAVTANYTSQDNNLPSTDLTAISRKLAPNAPKLYNEDGSLNWEDGTFENPLAALESKASIKTNDLLANTLMSYELFRDFEVKLNLGFTDLSNNEERIMPSTMYNPAYGIGSSESLLLTNLTSRKSWIAEPQLHWKKDMAGGVLDVLAGATAQQQQSKRLYQIGYGFSSNSLIYDLASAGAVFTTANDEAVYRYQAFFGRLNYNWQDRYIINLTGRRDGSSRFGPGKQFASFGAVGMAWLFSNEAFLNGSKVLSFGKLRASYGTTGNDQIGDYQFLNSYASSGIAYQGVIGLTPQRLYNPDFSWEVNKKLEMGLEMGFLKNRVSLSVAHYRNRSSNQLVGIPLPGTTGFASVNANLAATVQNTGFEFTLGTTNVETKDFNWTSSLNLTIARNKLIEFPGLESSPYANTYIIGQSLNIARLYHYTGLNEQTGVYQVQDFDGDGAITAANDKQVIADLTPKFFGGFQNQLSYKNWKLDFLFQFTKQKNYDYIPSSAAGLPYNQPSGQVFWQQSGDKGPQQITTTGANSAAVAGYYQYAASDAVIVDGSYIRLKNIALSYNLPSEALGGIRCRLFFQGQNLLTFTPYEGGDPEFKYAGYLPPLKIYSLGAQLTF</sequence>
<accession>A0A444WET9</accession>
<comment type="subcellular location">
    <subcellularLocation>
        <location evidence="1 8">Cell outer membrane</location>
        <topology evidence="1 8">Multi-pass membrane protein</topology>
    </subcellularLocation>
</comment>
<evidence type="ECO:0000259" key="11">
    <source>
        <dbReference type="Pfam" id="PF07715"/>
    </source>
</evidence>
<keyword evidence="6 8" id="KW-0472">Membrane</keyword>
<keyword evidence="2 8" id="KW-0813">Transport</keyword>
<dbReference type="NCBIfam" id="TIGR04056">
    <property type="entry name" value="OMP_RagA_SusC"/>
    <property type="match status" value="1"/>
</dbReference>
<dbReference type="SUPFAM" id="SSF49464">
    <property type="entry name" value="Carboxypeptidase regulatory domain-like"/>
    <property type="match status" value="1"/>
</dbReference>
<keyword evidence="7 8" id="KW-0998">Cell outer membrane</keyword>
<evidence type="ECO:0000259" key="10">
    <source>
        <dbReference type="Pfam" id="PF00593"/>
    </source>
</evidence>
<evidence type="ECO:0000256" key="9">
    <source>
        <dbReference type="RuleBase" id="RU003357"/>
    </source>
</evidence>
<dbReference type="InterPro" id="IPR037066">
    <property type="entry name" value="Plug_dom_sf"/>
</dbReference>
<feature type="domain" description="TonB-dependent receptor-like beta-barrel" evidence="10">
    <location>
        <begin position="396"/>
        <end position="968"/>
    </location>
</feature>
<dbReference type="InterPro" id="IPR008969">
    <property type="entry name" value="CarboxyPept-like_regulatory"/>
</dbReference>
<dbReference type="Pfam" id="PF00593">
    <property type="entry name" value="TonB_dep_Rec_b-barrel"/>
    <property type="match status" value="1"/>
</dbReference>
<dbReference type="Proteomes" id="UP000289775">
    <property type="component" value="Unassembled WGS sequence"/>
</dbReference>
<comment type="similarity">
    <text evidence="8 9">Belongs to the TonB-dependent receptor family.</text>
</comment>
<proteinExistence type="inferred from homology"/>
<reference evidence="12 13" key="1">
    <citation type="submission" date="2014-12" db="EMBL/GenBank/DDBJ databases">
        <title>Genome sequence of Flavobacterium beibuense RSKm HC5.</title>
        <authorList>
            <person name="Kim J.F."/>
            <person name="Song J.Y."/>
            <person name="Kwak M.-J."/>
            <person name="Lee S.-W."/>
        </authorList>
    </citation>
    <scope>NUCLEOTIDE SEQUENCE [LARGE SCALE GENOMIC DNA]</scope>
    <source>
        <strain evidence="12 13">RSKm HC5</strain>
    </source>
</reference>
<gene>
    <name evidence="12" type="ORF">NU09_0896</name>
</gene>
<dbReference type="InterPro" id="IPR012910">
    <property type="entry name" value="Plug_dom"/>
</dbReference>
<dbReference type="PROSITE" id="PS52016">
    <property type="entry name" value="TONB_DEPENDENT_REC_3"/>
    <property type="match status" value="1"/>
</dbReference>
<dbReference type="GO" id="GO:0009279">
    <property type="term" value="C:cell outer membrane"/>
    <property type="evidence" value="ECO:0007669"/>
    <property type="project" value="UniProtKB-SubCell"/>
</dbReference>
<feature type="domain" description="TonB-dependent receptor plug" evidence="11">
    <location>
        <begin position="130"/>
        <end position="253"/>
    </location>
</feature>
<keyword evidence="13" id="KW-1185">Reference proteome</keyword>
<dbReference type="SUPFAM" id="SSF56935">
    <property type="entry name" value="Porins"/>
    <property type="match status" value="1"/>
</dbReference>
<keyword evidence="3 8" id="KW-1134">Transmembrane beta strand</keyword>
<dbReference type="InterPro" id="IPR023996">
    <property type="entry name" value="TonB-dep_OMP_SusC/RagA"/>
</dbReference>
<dbReference type="InterPro" id="IPR039426">
    <property type="entry name" value="TonB-dep_rcpt-like"/>
</dbReference>
<comment type="caution">
    <text evidence="12">The sequence shown here is derived from an EMBL/GenBank/DDBJ whole genome shotgun (WGS) entry which is preliminary data.</text>
</comment>
<protein>
    <submittedName>
        <fullName evidence="12">SusC-like TonB-dependent receptor</fullName>
    </submittedName>
</protein>
<evidence type="ECO:0000256" key="8">
    <source>
        <dbReference type="PROSITE-ProRule" id="PRU01360"/>
    </source>
</evidence>
<evidence type="ECO:0000256" key="3">
    <source>
        <dbReference type="ARBA" id="ARBA00022452"/>
    </source>
</evidence>
<dbReference type="RefSeq" id="WP_129750057.1">
    <property type="nucleotide sequence ID" value="NZ_JUIW01000003.1"/>
</dbReference>
<dbReference type="InterPro" id="IPR000531">
    <property type="entry name" value="Beta-barrel_TonB"/>
</dbReference>
<dbReference type="AlphaFoldDB" id="A0A444WET9"/>
<evidence type="ECO:0000256" key="2">
    <source>
        <dbReference type="ARBA" id="ARBA00022448"/>
    </source>
</evidence>
<evidence type="ECO:0000256" key="7">
    <source>
        <dbReference type="ARBA" id="ARBA00023237"/>
    </source>
</evidence>
<name>A0A444WET9_9FLAO</name>
<dbReference type="InterPro" id="IPR023997">
    <property type="entry name" value="TonB-dep_OMP_SusC/RagA_CS"/>
</dbReference>
<dbReference type="Gene3D" id="2.40.170.20">
    <property type="entry name" value="TonB-dependent receptor, beta-barrel domain"/>
    <property type="match status" value="1"/>
</dbReference>